<name>A0A2W2GHK3_9ACTN</name>
<feature type="transmembrane region" description="Helical" evidence="1">
    <location>
        <begin position="66"/>
        <end position="86"/>
    </location>
</feature>
<dbReference type="EMBL" id="POUA01000292">
    <property type="protein sequence ID" value="PZG33717.1"/>
    <property type="molecule type" value="Genomic_DNA"/>
</dbReference>
<evidence type="ECO:0000313" key="3">
    <source>
        <dbReference type="Proteomes" id="UP000248544"/>
    </source>
</evidence>
<protein>
    <submittedName>
        <fullName evidence="2">Uncharacterized protein</fullName>
    </submittedName>
</protein>
<evidence type="ECO:0000313" key="2">
    <source>
        <dbReference type="EMBL" id="PZG33717.1"/>
    </source>
</evidence>
<proteinExistence type="predicted"/>
<organism evidence="2 3">
    <name type="scientific">Spongiactinospora gelatinilytica</name>
    <dbReference type="NCBI Taxonomy" id="2666298"/>
    <lineage>
        <taxon>Bacteria</taxon>
        <taxon>Bacillati</taxon>
        <taxon>Actinomycetota</taxon>
        <taxon>Actinomycetes</taxon>
        <taxon>Streptosporangiales</taxon>
        <taxon>Streptosporangiaceae</taxon>
        <taxon>Spongiactinospora</taxon>
    </lineage>
</organism>
<gene>
    <name evidence="2" type="ORF">C1I98_28580</name>
</gene>
<dbReference type="Proteomes" id="UP000248544">
    <property type="component" value="Unassembled WGS sequence"/>
</dbReference>
<accession>A0A2W2GHK3</accession>
<evidence type="ECO:0000256" key="1">
    <source>
        <dbReference type="SAM" id="Phobius"/>
    </source>
</evidence>
<comment type="caution">
    <text evidence="2">The sequence shown here is derived from an EMBL/GenBank/DDBJ whole genome shotgun (WGS) entry which is preliminary data.</text>
</comment>
<reference evidence="2 3" key="1">
    <citation type="submission" date="2018-01" db="EMBL/GenBank/DDBJ databases">
        <title>Draft genome sequence of Sphaerisporangium sp. 7K107.</title>
        <authorList>
            <person name="Sahin N."/>
            <person name="Saygin H."/>
            <person name="Ay H."/>
        </authorList>
    </citation>
    <scope>NUCLEOTIDE SEQUENCE [LARGE SCALE GENOMIC DNA]</scope>
    <source>
        <strain evidence="2 3">7K107</strain>
    </source>
</reference>
<keyword evidence="1" id="KW-0812">Transmembrane</keyword>
<keyword evidence="1" id="KW-1133">Transmembrane helix</keyword>
<keyword evidence="3" id="KW-1185">Reference proteome</keyword>
<dbReference type="RefSeq" id="WP_111170510.1">
    <property type="nucleotide sequence ID" value="NZ_POUA01000292.1"/>
</dbReference>
<feature type="transmembrane region" description="Helical" evidence="1">
    <location>
        <begin position="92"/>
        <end position="111"/>
    </location>
</feature>
<dbReference type="AlphaFoldDB" id="A0A2W2GHK3"/>
<keyword evidence="1" id="KW-0472">Membrane</keyword>
<sequence length="181" mass="19912">MITYAVGGRPRNLRLKIEDSSILPYQAGGAYRHVVMVGHDLLHEADPALLRVLLARAERRALRSGWWGIGYLLLNVFGFVVVGALAPAAPRTAITLAIALRVAFLAFSWGIELASDKAAVLAHGDRIAELVDIQAQGAQCRRAEPWWRRAVSALLAPEPFVPPGWLRIWHGHRVHRAALPT</sequence>